<accession>A0A5C9A7A7</accession>
<feature type="domain" description="HTH lysR-type" evidence="5">
    <location>
        <begin position="1"/>
        <end position="58"/>
    </location>
</feature>
<dbReference type="InterPro" id="IPR036390">
    <property type="entry name" value="WH_DNA-bd_sf"/>
</dbReference>
<dbReference type="Pfam" id="PF03466">
    <property type="entry name" value="LysR_substrate"/>
    <property type="match status" value="1"/>
</dbReference>
<dbReference type="InterPro" id="IPR058163">
    <property type="entry name" value="LysR-type_TF_proteobact-type"/>
</dbReference>
<dbReference type="RefSeq" id="WP_148062940.1">
    <property type="nucleotide sequence ID" value="NZ_VRYZ01000001.1"/>
</dbReference>
<sequence>MDWDDIKVLLALIRRGSARGAAQELGVSNSTVTRRLDELEHQLQTRLFDRTPDGYRMTAAAERLLPTAEHVEELLLAAERQITGGNQHLEGVIRLTTPDVSGMGFMMKRLARFAEEYPAIELQLMPSYDALDLSRSEADIAIRVMPAGVKPPDYLIGRYLSPVTASTYVHRDLLRQDDPADVSHLSWIGKNPAGQKEQWLADTDFPDLRVRHSIANINLLVEALRARMGLGFMPCFAAYHHPDIVRVPGAAIVHHSDMWVLTHKDLRMSARLRVVREIIAQEFERIRHQLDTR</sequence>
<evidence type="ECO:0000256" key="3">
    <source>
        <dbReference type="ARBA" id="ARBA00023125"/>
    </source>
</evidence>
<evidence type="ECO:0000256" key="4">
    <source>
        <dbReference type="ARBA" id="ARBA00023163"/>
    </source>
</evidence>
<keyword evidence="4" id="KW-0804">Transcription</keyword>
<dbReference type="Proteomes" id="UP000321933">
    <property type="component" value="Unassembled WGS sequence"/>
</dbReference>
<gene>
    <name evidence="6" type="ORF">FVW59_04175</name>
</gene>
<keyword evidence="2" id="KW-0805">Transcription regulation</keyword>
<organism evidence="6 7">
    <name type="scientific">Parahaliea aestuarii</name>
    <dbReference type="NCBI Taxonomy" id="1852021"/>
    <lineage>
        <taxon>Bacteria</taxon>
        <taxon>Pseudomonadati</taxon>
        <taxon>Pseudomonadota</taxon>
        <taxon>Gammaproteobacteria</taxon>
        <taxon>Cellvibrionales</taxon>
        <taxon>Halieaceae</taxon>
        <taxon>Parahaliea</taxon>
    </lineage>
</organism>
<dbReference type="Gene3D" id="1.10.10.10">
    <property type="entry name" value="Winged helix-like DNA-binding domain superfamily/Winged helix DNA-binding domain"/>
    <property type="match status" value="1"/>
</dbReference>
<dbReference type="Gene3D" id="3.40.190.290">
    <property type="match status" value="1"/>
</dbReference>
<dbReference type="PANTHER" id="PTHR30537">
    <property type="entry name" value="HTH-TYPE TRANSCRIPTIONAL REGULATOR"/>
    <property type="match status" value="1"/>
</dbReference>
<dbReference type="GO" id="GO:0006351">
    <property type="term" value="P:DNA-templated transcription"/>
    <property type="evidence" value="ECO:0007669"/>
    <property type="project" value="TreeGrafter"/>
</dbReference>
<dbReference type="InterPro" id="IPR036388">
    <property type="entry name" value="WH-like_DNA-bd_sf"/>
</dbReference>
<proteinExistence type="inferred from homology"/>
<dbReference type="AlphaFoldDB" id="A0A5C9A7A7"/>
<name>A0A5C9A7A7_9GAMM</name>
<comment type="similarity">
    <text evidence="1">Belongs to the LysR transcriptional regulatory family.</text>
</comment>
<evidence type="ECO:0000256" key="2">
    <source>
        <dbReference type="ARBA" id="ARBA00023015"/>
    </source>
</evidence>
<dbReference type="SUPFAM" id="SSF53850">
    <property type="entry name" value="Periplasmic binding protein-like II"/>
    <property type="match status" value="1"/>
</dbReference>
<dbReference type="InterPro" id="IPR005119">
    <property type="entry name" value="LysR_subst-bd"/>
</dbReference>
<dbReference type="PROSITE" id="PS50931">
    <property type="entry name" value="HTH_LYSR"/>
    <property type="match status" value="1"/>
</dbReference>
<protein>
    <submittedName>
        <fullName evidence="6">LysR family transcriptional regulator</fullName>
    </submittedName>
</protein>
<dbReference type="EMBL" id="VRYZ01000001">
    <property type="protein sequence ID" value="TXS95101.1"/>
    <property type="molecule type" value="Genomic_DNA"/>
</dbReference>
<dbReference type="Pfam" id="PF00126">
    <property type="entry name" value="HTH_1"/>
    <property type="match status" value="1"/>
</dbReference>
<keyword evidence="3" id="KW-0238">DNA-binding</keyword>
<evidence type="ECO:0000313" key="7">
    <source>
        <dbReference type="Proteomes" id="UP000321933"/>
    </source>
</evidence>
<dbReference type="SUPFAM" id="SSF46785">
    <property type="entry name" value="Winged helix' DNA-binding domain"/>
    <property type="match status" value="1"/>
</dbReference>
<keyword evidence="7" id="KW-1185">Reference proteome</keyword>
<evidence type="ECO:0000259" key="5">
    <source>
        <dbReference type="PROSITE" id="PS50931"/>
    </source>
</evidence>
<evidence type="ECO:0000313" key="6">
    <source>
        <dbReference type="EMBL" id="TXS95101.1"/>
    </source>
</evidence>
<comment type="caution">
    <text evidence="6">The sequence shown here is derived from an EMBL/GenBank/DDBJ whole genome shotgun (WGS) entry which is preliminary data.</text>
</comment>
<dbReference type="GO" id="GO:0043565">
    <property type="term" value="F:sequence-specific DNA binding"/>
    <property type="evidence" value="ECO:0007669"/>
    <property type="project" value="TreeGrafter"/>
</dbReference>
<dbReference type="GO" id="GO:0003700">
    <property type="term" value="F:DNA-binding transcription factor activity"/>
    <property type="evidence" value="ECO:0007669"/>
    <property type="project" value="InterPro"/>
</dbReference>
<dbReference type="PANTHER" id="PTHR30537:SF3">
    <property type="entry name" value="TRANSCRIPTIONAL REGULATORY PROTEIN"/>
    <property type="match status" value="1"/>
</dbReference>
<evidence type="ECO:0000256" key="1">
    <source>
        <dbReference type="ARBA" id="ARBA00009437"/>
    </source>
</evidence>
<dbReference type="OrthoDB" id="570111at2"/>
<dbReference type="InterPro" id="IPR000847">
    <property type="entry name" value="LysR_HTH_N"/>
</dbReference>
<reference evidence="6 7" key="1">
    <citation type="submission" date="2019-08" db="EMBL/GenBank/DDBJ databases">
        <title>Parahaliea maris sp. nov., isolated from the surface seawater.</title>
        <authorList>
            <person name="Liu Y."/>
        </authorList>
    </citation>
    <scope>NUCLEOTIDE SEQUENCE [LARGE SCALE GENOMIC DNA]</scope>
    <source>
        <strain evidence="6 7">S2-26</strain>
    </source>
</reference>